<dbReference type="SUPFAM" id="SSF54001">
    <property type="entry name" value="Cysteine proteinases"/>
    <property type="match status" value="1"/>
</dbReference>
<dbReference type="AlphaFoldDB" id="A0A1W6LHV5"/>
<gene>
    <name evidence="1" type="ORF">A4W93_09125</name>
</gene>
<name>A0A1W6LHV5_9BURK</name>
<proteinExistence type="predicted"/>
<reference evidence="1 2" key="1">
    <citation type="submission" date="2016-04" db="EMBL/GenBank/DDBJ databases">
        <title>Complete genome sequence of natural rubber-degrading, novel Gram-negative bacterium, Rhizobacter gummiphilus strain NS21.</title>
        <authorList>
            <person name="Tabata M."/>
            <person name="Kasai D."/>
            <person name="Fukuda M."/>
        </authorList>
    </citation>
    <scope>NUCLEOTIDE SEQUENCE [LARGE SCALE GENOMIC DNA]</scope>
    <source>
        <strain evidence="1 2">NS21</strain>
    </source>
</reference>
<dbReference type="EMBL" id="CP015118">
    <property type="protein sequence ID" value="ARN23803.1"/>
    <property type="molecule type" value="Genomic_DNA"/>
</dbReference>
<dbReference type="STRING" id="946333.A4W93_09125"/>
<dbReference type="InterPro" id="IPR024453">
    <property type="entry name" value="Peptidase_C92"/>
</dbReference>
<evidence type="ECO:0008006" key="3">
    <source>
        <dbReference type="Google" id="ProtNLM"/>
    </source>
</evidence>
<dbReference type="InterPro" id="IPR038765">
    <property type="entry name" value="Papain-like_cys_pep_sf"/>
</dbReference>
<dbReference type="NCBIfam" id="NF008547">
    <property type="entry name" value="PRK11470.1"/>
    <property type="match status" value="1"/>
</dbReference>
<dbReference type="Gene3D" id="3.90.1720.10">
    <property type="entry name" value="endopeptidase domain like (from Nostoc punctiforme)"/>
    <property type="match status" value="1"/>
</dbReference>
<protein>
    <recommendedName>
        <fullName evidence="3">YebB family permuted papain-like enzyme</fullName>
    </recommendedName>
</protein>
<evidence type="ECO:0000313" key="2">
    <source>
        <dbReference type="Proteomes" id="UP000193427"/>
    </source>
</evidence>
<organism evidence="1 2">
    <name type="scientific">Piscinibacter gummiphilus</name>
    <dbReference type="NCBI Taxonomy" id="946333"/>
    <lineage>
        <taxon>Bacteria</taxon>
        <taxon>Pseudomonadati</taxon>
        <taxon>Pseudomonadota</taxon>
        <taxon>Betaproteobacteria</taxon>
        <taxon>Burkholderiales</taxon>
        <taxon>Sphaerotilaceae</taxon>
        <taxon>Piscinibacter</taxon>
    </lineage>
</organism>
<evidence type="ECO:0000313" key="1">
    <source>
        <dbReference type="EMBL" id="ARN23803.1"/>
    </source>
</evidence>
<dbReference type="KEGG" id="rgu:A4W93_09125"/>
<accession>A0A1W6LHV5</accession>
<sequence>MFIRVTARPFREVATATGSWTNHVGIVVDTSGREPVIAESTLPVSGTTGFSRFVGRSEQGRVAIARPRALSADEQRDVKAAAARRNGVRYDTGFDLHSPGQFCSRFVREVLLEATGVEVGEVETFGALLKARPETDLSFWKVWFLGSIPWHRETVTPASLLRSPALAPVFDGTAAP</sequence>
<dbReference type="Proteomes" id="UP000193427">
    <property type="component" value="Chromosome"/>
</dbReference>
<keyword evidence="2" id="KW-1185">Reference proteome</keyword>
<dbReference type="Pfam" id="PF05708">
    <property type="entry name" value="Peptidase_C92"/>
    <property type="match status" value="1"/>
</dbReference>